<keyword evidence="3" id="KW-1185">Reference proteome</keyword>
<gene>
    <name evidence="2" type="ORF">LNINA_LOCUS9837</name>
</gene>
<evidence type="ECO:0000313" key="3">
    <source>
        <dbReference type="Proteomes" id="UP001497472"/>
    </source>
</evidence>
<evidence type="ECO:0000256" key="1">
    <source>
        <dbReference type="SAM" id="MobiDB-lite"/>
    </source>
</evidence>
<comment type="caution">
    <text evidence="2">The sequence shown here is derived from an EMBL/GenBank/DDBJ whole genome shotgun (WGS) entry which is preliminary data.</text>
</comment>
<dbReference type="Proteomes" id="UP001497472">
    <property type="component" value="Unassembled WGS sequence"/>
</dbReference>
<name>A0AAV1JQB6_9NEOP</name>
<proteinExistence type="predicted"/>
<dbReference type="AlphaFoldDB" id="A0AAV1JQB6"/>
<evidence type="ECO:0000313" key="2">
    <source>
        <dbReference type="EMBL" id="CAK1550622.1"/>
    </source>
</evidence>
<reference evidence="2 3" key="1">
    <citation type="submission" date="2023-11" db="EMBL/GenBank/DDBJ databases">
        <authorList>
            <person name="Okamura Y."/>
        </authorList>
    </citation>
    <scope>NUCLEOTIDE SEQUENCE [LARGE SCALE GENOMIC DNA]</scope>
</reference>
<organism evidence="2 3">
    <name type="scientific">Leptosia nina</name>
    <dbReference type="NCBI Taxonomy" id="320188"/>
    <lineage>
        <taxon>Eukaryota</taxon>
        <taxon>Metazoa</taxon>
        <taxon>Ecdysozoa</taxon>
        <taxon>Arthropoda</taxon>
        <taxon>Hexapoda</taxon>
        <taxon>Insecta</taxon>
        <taxon>Pterygota</taxon>
        <taxon>Neoptera</taxon>
        <taxon>Endopterygota</taxon>
        <taxon>Lepidoptera</taxon>
        <taxon>Glossata</taxon>
        <taxon>Ditrysia</taxon>
        <taxon>Papilionoidea</taxon>
        <taxon>Pieridae</taxon>
        <taxon>Pierinae</taxon>
        <taxon>Leptosia</taxon>
    </lineage>
</organism>
<accession>A0AAV1JQB6</accession>
<feature type="region of interest" description="Disordered" evidence="1">
    <location>
        <begin position="20"/>
        <end position="41"/>
    </location>
</feature>
<protein>
    <submittedName>
        <fullName evidence="2">Uncharacterized protein</fullName>
    </submittedName>
</protein>
<sequence length="83" mass="9721">MRRVERWCGVERVAALSSYRRRSAPTPAPKTTSLPTITARRPRFHPRRPFSHLLTYTIHITTGFCHLHLPNLTISHKIRQPLR</sequence>
<dbReference type="EMBL" id="CAVLEF010000083">
    <property type="protein sequence ID" value="CAK1550622.1"/>
    <property type="molecule type" value="Genomic_DNA"/>
</dbReference>